<accession>A0A0E9THM6</accession>
<dbReference type="AlphaFoldDB" id="A0A0E9THM6"/>
<feature type="transmembrane region" description="Helical" evidence="1">
    <location>
        <begin position="33"/>
        <end position="54"/>
    </location>
</feature>
<protein>
    <submittedName>
        <fullName evidence="2">Uncharacterized protein</fullName>
    </submittedName>
</protein>
<keyword evidence="1" id="KW-0812">Transmembrane</keyword>
<evidence type="ECO:0000256" key="1">
    <source>
        <dbReference type="SAM" id="Phobius"/>
    </source>
</evidence>
<keyword evidence="1" id="KW-1133">Transmembrane helix</keyword>
<keyword evidence="1" id="KW-0472">Membrane</keyword>
<dbReference type="EMBL" id="GBXM01055635">
    <property type="protein sequence ID" value="JAH52942.1"/>
    <property type="molecule type" value="Transcribed_RNA"/>
</dbReference>
<evidence type="ECO:0000313" key="2">
    <source>
        <dbReference type="EMBL" id="JAH52942.1"/>
    </source>
</evidence>
<organism evidence="2">
    <name type="scientific">Anguilla anguilla</name>
    <name type="common">European freshwater eel</name>
    <name type="synonym">Muraena anguilla</name>
    <dbReference type="NCBI Taxonomy" id="7936"/>
    <lineage>
        <taxon>Eukaryota</taxon>
        <taxon>Metazoa</taxon>
        <taxon>Chordata</taxon>
        <taxon>Craniata</taxon>
        <taxon>Vertebrata</taxon>
        <taxon>Euteleostomi</taxon>
        <taxon>Actinopterygii</taxon>
        <taxon>Neopterygii</taxon>
        <taxon>Teleostei</taxon>
        <taxon>Anguilliformes</taxon>
        <taxon>Anguillidae</taxon>
        <taxon>Anguilla</taxon>
    </lineage>
</organism>
<name>A0A0E9THM6_ANGAN</name>
<reference evidence="2" key="2">
    <citation type="journal article" date="2015" name="Fish Shellfish Immunol.">
        <title>Early steps in the European eel (Anguilla anguilla)-Vibrio vulnificus interaction in the gills: Role of the RtxA13 toxin.</title>
        <authorList>
            <person name="Callol A."/>
            <person name="Pajuelo D."/>
            <person name="Ebbesson L."/>
            <person name="Teles M."/>
            <person name="MacKenzie S."/>
            <person name="Amaro C."/>
        </authorList>
    </citation>
    <scope>NUCLEOTIDE SEQUENCE</scope>
</reference>
<proteinExistence type="predicted"/>
<reference evidence="2" key="1">
    <citation type="submission" date="2014-11" db="EMBL/GenBank/DDBJ databases">
        <authorList>
            <person name="Amaro Gonzalez C."/>
        </authorList>
    </citation>
    <scope>NUCLEOTIDE SEQUENCE</scope>
</reference>
<sequence length="116" mass="13095">MNGLFILCTTPMFRVLVHLLAVCSGNFSGRSGALRFSLLLLPLLGCILFVPLLVKMAKEDICLLCHNDLLRRVFTCGEVNRWSPVRCFAHRIRMESAEIALVIDRQALQEICLVHI</sequence>